<dbReference type="GO" id="GO:0003676">
    <property type="term" value="F:nucleic acid binding"/>
    <property type="evidence" value="ECO:0007669"/>
    <property type="project" value="InterPro"/>
</dbReference>
<reference evidence="3" key="1">
    <citation type="submission" date="2016-06" db="EMBL/GenBank/DDBJ databases">
        <title>Parallel loss of symbiosis genes in relatives of nitrogen-fixing non-legume Parasponia.</title>
        <authorList>
            <person name="Van Velzen R."/>
            <person name="Holmer R."/>
            <person name="Bu F."/>
            <person name="Rutten L."/>
            <person name="Van Zeijl A."/>
            <person name="Liu W."/>
            <person name="Santuari L."/>
            <person name="Cao Q."/>
            <person name="Sharma T."/>
            <person name="Shen D."/>
            <person name="Roswanjaya Y."/>
            <person name="Wardhani T."/>
            <person name="Kalhor M.S."/>
            <person name="Jansen J."/>
            <person name="Van den Hoogen J."/>
            <person name="Gungor B."/>
            <person name="Hartog M."/>
            <person name="Hontelez J."/>
            <person name="Verver J."/>
            <person name="Yang W.-C."/>
            <person name="Schijlen E."/>
            <person name="Repin R."/>
            <person name="Schilthuizen M."/>
            <person name="Schranz E."/>
            <person name="Heidstra R."/>
            <person name="Miyata K."/>
            <person name="Fedorova E."/>
            <person name="Kohlen W."/>
            <person name="Bisseling T."/>
            <person name="Smit S."/>
            <person name="Geurts R."/>
        </authorList>
    </citation>
    <scope>NUCLEOTIDE SEQUENCE [LARGE SCALE GENOMIC DNA]</scope>
    <source>
        <strain evidence="3">cv. RG33-2</strain>
    </source>
</reference>
<dbReference type="InParanoid" id="A0A2P5EHW0"/>
<dbReference type="OrthoDB" id="1001042at2759"/>
<keyword evidence="3" id="KW-1185">Reference proteome</keyword>
<dbReference type="SUPFAM" id="SSF53098">
    <property type="entry name" value="Ribonuclease H-like"/>
    <property type="match status" value="1"/>
</dbReference>
<name>A0A2P5EHW0_TREOI</name>
<proteinExistence type="predicted"/>
<evidence type="ECO:0000313" key="3">
    <source>
        <dbReference type="Proteomes" id="UP000237000"/>
    </source>
</evidence>
<dbReference type="GO" id="GO:0004523">
    <property type="term" value="F:RNA-DNA hybrid ribonuclease activity"/>
    <property type="evidence" value="ECO:0007669"/>
    <property type="project" value="InterPro"/>
</dbReference>
<dbReference type="Pfam" id="PF13456">
    <property type="entry name" value="RVT_3"/>
    <property type="match status" value="1"/>
</dbReference>
<dbReference type="AlphaFoldDB" id="A0A2P5EHW0"/>
<dbReference type="Proteomes" id="UP000237000">
    <property type="component" value="Unassembled WGS sequence"/>
</dbReference>
<dbReference type="EMBL" id="JXTC01000152">
    <property type="protein sequence ID" value="PON85141.1"/>
    <property type="molecule type" value="Genomic_DNA"/>
</dbReference>
<evidence type="ECO:0000313" key="2">
    <source>
        <dbReference type="EMBL" id="PON85141.1"/>
    </source>
</evidence>
<dbReference type="CDD" id="cd06222">
    <property type="entry name" value="RNase_H_like"/>
    <property type="match status" value="1"/>
</dbReference>
<dbReference type="InterPro" id="IPR002156">
    <property type="entry name" value="RNaseH_domain"/>
</dbReference>
<dbReference type="InterPro" id="IPR044730">
    <property type="entry name" value="RNase_H-like_dom_plant"/>
</dbReference>
<protein>
    <submittedName>
        <fullName evidence="2">Ribonuclease H-like domain containing protein</fullName>
    </submittedName>
</protein>
<evidence type="ECO:0000259" key="1">
    <source>
        <dbReference type="Pfam" id="PF13456"/>
    </source>
</evidence>
<gene>
    <name evidence="2" type="ORF">TorRG33x02_191150</name>
</gene>
<comment type="caution">
    <text evidence="2">The sequence shown here is derived from an EMBL/GenBank/DDBJ whole genome shotgun (WGS) entry which is preliminary data.</text>
</comment>
<feature type="domain" description="RNase H type-1" evidence="1">
    <location>
        <begin position="43"/>
        <end position="96"/>
    </location>
</feature>
<organism evidence="2 3">
    <name type="scientific">Trema orientale</name>
    <name type="common">Charcoal tree</name>
    <name type="synonym">Celtis orientalis</name>
    <dbReference type="NCBI Taxonomy" id="63057"/>
    <lineage>
        <taxon>Eukaryota</taxon>
        <taxon>Viridiplantae</taxon>
        <taxon>Streptophyta</taxon>
        <taxon>Embryophyta</taxon>
        <taxon>Tracheophyta</taxon>
        <taxon>Spermatophyta</taxon>
        <taxon>Magnoliopsida</taxon>
        <taxon>eudicotyledons</taxon>
        <taxon>Gunneridae</taxon>
        <taxon>Pentapetalae</taxon>
        <taxon>rosids</taxon>
        <taxon>fabids</taxon>
        <taxon>Rosales</taxon>
        <taxon>Cannabaceae</taxon>
        <taxon>Trema</taxon>
    </lineage>
</organism>
<sequence length="147" mass="16223">MNNSQHDLVILRRLSLPCRPKKAPRIISIHWFPLLSGWVKVIVDGSAQVQPGVISSGGVFRNSRGFVLGCFASKIGIRFSFEAELLGAMIAIECASLRFSLDRVKLYLCGQSSSVPFKECALVFFEPMVKLSISSFVHEPPCLSHLS</sequence>
<dbReference type="InterPro" id="IPR012337">
    <property type="entry name" value="RNaseH-like_sf"/>
</dbReference>
<accession>A0A2P5EHW0</accession>